<dbReference type="SUPFAM" id="SSF57701">
    <property type="entry name" value="Zn2/Cys6 DNA-binding domain"/>
    <property type="match status" value="1"/>
</dbReference>
<dbReference type="Pfam" id="PF00172">
    <property type="entry name" value="Zn_clus"/>
    <property type="match status" value="1"/>
</dbReference>
<dbReference type="CDD" id="cd00067">
    <property type="entry name" value="GAL4"/>
    <property type="match status" value="1"/>
</dbReference>
<dbReference type="InterPro" id="IPR053157">
    <property type="entry name" value="Sterol_Uptake_Regulator"/>
</dbReference>
<dbReference type="HOGENOM" id="CLU_034207_0_0_1"/>
<dbReference type="GO" id="GO:0001228">
    <property type="term" value="F:DNA-binding transcription activator activity, RNA polymerase II-specific"/>
    <property type="evidence" value="ECO:0007669"/>
    <property type="project" value="TreeGrafter"/>
</dbReference>
<evidence type="ECO:0000313" key="2">
    <source>
        <dbReference type="EMBL" id="EGV60772.1"/>
    </source>
</evidence>
<dbReference type="OrthoDB" id="4023759at2759"/>
<dbReference type="eggNOG" id="ENOG502R6NR">
    <property type="taxonomic scope" value="Eukaryota"/>
</dbReference>
<keyword evidence="3" id="KW-1185">Reference proteome</keyword>
<dbReference type="GO" id="GO:0008270">
    <property type="term" value="F:zinc ion binding"/>
    <property type="evidence" value="ECO:0007669"/>
    <property type="project" value="InterPro"/>
</dbReference>
<proteinExistence type="predicted"/>
<sequence length="443" mass="50385">MARKVRCLSCRKLKIACDEARPKCEYCAATHRECIYPNPTRGVAPESSSEPSSESSLISLNHLQYDTLVNSAVLNKMYVQLGISKFEYRLLTEFDSQFVRNNIKPGMKRNPSPLDKLWMNEVPHLWGQSSLLRSNMYSISSMFLADKVSLSQMLVEDLGPQVEYKQLGGLENKVQQMVLEFFGNSLVQTMAATDEVCRSPHGLTSVRAAELVFSAIILFTFLSLQSYDLMPLLDLAGADVAGVDVASAPVDLVRLVSSMKLAIGECLPALVGSPYTGLFYVTEIFSPTQLDEIYPIVEHLKTELYRYKSSYTGSQFEDLQWALEMFERCMASAVQNDDRVPFLRLIFLWRPSVYKLMLEYDFFSVQMLFYYSTLTLLVGLKRSPTNIFQKFNDQFRSLSFRMFGGWQSQTDMALYQLSSNGVDISSNLQMLQNFVPETYEYHG</sequence>
<dbReference type="Gene3D" id="4.10.240.10">
    <property type="entry name" value="Zn(2)-C6 fungal-type DNA-binding domain"/>
    <property type="match status" value="1"/>
</dbReference>
<name>G3BC35_CANTC</name>
<dbReference type="PANTHER" id="PTHR47784:SF5">
    <property type="entry name" value="STEROL UPTAKE CONTROL PROTEIN 2"/>
    <property type="match status" value="1"/>
</dbReference>
<dbReference type="STRING" id="590646.G3BC35"/>
<protein>
    <recommendedName>
        <fullName evidence="1">Zn(2)-C6 fungal-type domain-containing protein</fullName>
    </recommendedName>
</protein>
<feature type="domain" description="Zn(2)-C6 fungal-type" evidence="1">
    <location>
        <begin position="6"/>
        <end position="36"/>
    </location>
</feature>
<dbReference type="InterPro" id="IPR036864">
    <property type="entry name" value="Zn2-C6_fun-type_DNA-bd_sf"/>
</dbReference>
<evidence type="ECO:0000259" key="1">
    <source>
        <dbReference type="PROSITE" id="PS50048"/>
    </source>
</evidence>
<accession>G3BC35</accession>
<dbReference type="PROSITE" id="PS50048">
    <property type="entry name" value="ZN2_CY6_FUNGAL_2"/>
    <property type="match status" value="1"/>
</dbReference>
<reference evidence="2 3" key="1">
    <citation type="journal article" date="2011" name="Proc. Natl. Acad. Sci. U.S.A.">
        <title>Comparative genomics of xylose-fermenting fungi for enhanced biofuel production.</title>
        <authorList>
            <person name="Wohlbach D.J."/>
            <person name="Kuo A."/>
            <person name="Sato T.K."/>
            <person name="Potts K.M."/>
            <person name="Salamov A.A."/>
            <person name="LaButti K.M."/>
            <person name="Sun H."/>
            <person name="Clum A."/>
            <person name="Pangilinan J.L."/>
            <person name="Lindquist E.A."/>
            <person name="Lucas S."/>
            <person name="Lapidus A."/>
            <person name="Jin M."/>
            <person name="Gunawan C."/>
            <person name="Balan V."/>
            <person name="Dale B.E."/>
            <person name="Jeffries T.W."/>
            <person name="Zinkel R."/>
            <person name="Barry K.W."/>
            <person name="Grigoriev I.V."/>
            <person name="Gasch A.P."/>
        </authorList>
    </citation>
    <scope>NUCLEOTIDE SEQUENCE [LARGE SCALE GENOMIC DNA]</scope>
    <source>
        <strain evidence="3">ATCC 10573 / BCRC 21748 / CBS 615 / JCM 9827 / NBRC 10315 / NRRL Y-1498 / VKM Y-70</strain>
    </source>
</reference>
<organism evidence="3">
    <name type="scientific">Candida tenuis (strain ATCC 10573 / BCRC 21748 / CBS 615 / JCM 9827 / NBRC 10315 / NRRL Y-1498 / VKM Y-70)</name>
    <name type="common">Yeast</name>
    <name type="synonym">Yamadazyma tenuis</name>
    <dbReference type="NCBI Taxonomy" id="590646"/>
    <lineage>
        <taxon>Eukaryota</taxon>
        <taxon>Fungi</taxon>
        <taxon>Dikarya</taxon>
        <taxon>Ascomycota</taxon>
        <taxon>Saccharomycotina</taxon>
        <taxon>Pichiomycetes</taxon>
        <taxon>Debaryomycetaceae</taxon>
        <taxon>Yamadazyma</taxon>
    </lineage>
</organism>
<evidence type="ECO:0000313" key="3">
    <source>
        <dbReference type="Proteomes" id="UP000000707"/>
    </source>
</evidence>
<dbReference type="Proteomes" id="UP000000707">
    <property type="component" value="Unassembled WGS sequence"/>
</dbReference>
<dbReference type="SMART" id="SM00066">
    <property type="entry name" value="GAL4"/>
    <property type="match status" value="1"/>
</dbReference>
<dbReference type="InterPro" id="IPR001138">
    <property type="entry name" value="Zn2Cys6_DnaBD"/>
</dbReference>
<dbReference type="AlphaFoldDB" id="G3BC35"/>
<dbReference type="PANTHER" id="PTHR47784">
    <property type="entry name" value="STEROL UPTAKE CONTROL PROTEIN 2"/>
    <property type="match status" value="1"/>
</dbReference>
<gene>
    <name evidence="2" type="ORF">CANTEDRAFT_137247</name>
</gene>
<dbReference type="EMBL" id="GL996528">
    <property type="protein sequence ID" value="EGV60772.1"/>
    <property type="molecule type" value="Genomic_DNA"/>
</dbReference>